<dbReference type="InterPro" id="IPR039426">
    <property type="entry name" value="TonB-dep_rcpt-like"/>
</dbReference>
<dbReference type="AlphaFoldDB" id="A0A328AH78"/>
<dbReference type="Pfam" id="PF25183">
    <property type="entry name" value="OMP_b-brl_4"/>
    <property type="match status" value="1"/>
</dbReference>
<dbReference type="GO" id="GO:0044718">
    <property type="term" value="P:siderophore transmembrane transport"/>
    <property type="evidence" value="ECO:0007669"/>
    <property type="project" value="TreeGrafter"/>
</dbReference>
<dbReference type="GO" id="GO:0015344">
    <property type="term" value="F:siderophore uptake transmembrane transporter activity"/>
    <property type="evidence" value="ECO:0007669"/>
    <property type="project" value="TreeGrafter"/>
</dbReference>
<dbReference type="PANTHER" id="PTHR30069:SF46">
    <property type="entry name" value="OAR PROTEIN"/>
    <property type="match status" value="1"/>
</dbReference>
<comment type="subcellular location">
    <subcellularLocation>
        <location evidence="1">Cell outer membrane</location>
        <topology evidence="1">Multi-pass membrane protein</topology>
    </subcellularLocation>
</comment>
<feature type="signal peptide" evidence="7">
    <location>
        <begin position="1"/>
        <end position="23"/>
    </location>
</feature>
<dbReference type="InterPro" id="IPR008969">
    <property type="entry name" value="CarboxyPept-like_regulatory"/>
</dbReference>
<keyword evidence="2" id="KW-0813">Transport</keyword>
<comment type="caution">
    <text evidence="9">The sequence shown here is derived from an EMBL/GenBank/DDBJ whole genome shotgun (WGS) entry which is preliminary data.</text>
</comment>
<dbReference type="Gene3D" id="2.40.170.20">
    <property type="entry name" value="TonB-dependent receptor, beta-barrel domain"/>
    <property type="match status" value="1"/>
</dbReference>
<feature type="domain" description="TonB-dependent transporter Oar-like beta-barrel" evidence="8">
    <location>
        <begin position="245"/>
        <end position="1069"/>
    </location>
</feature>
<dbReference type="Proteomes" id="UP000249254">
    <property type="component" value="Unassembled WGS sequence"/>
</dbReference>
<keyword evidence="7" id="KW-0732">Signal</keyword>
<organism evidence="9 10">
    <name type="scientific">Phenylobacterium soli</name>
    <dbReference type="NCBI Taxonomy" id="2170551"/>
    <lineage>
        <taxon>Bacteria</taxon>
        <taxon>Pseudomonadati</taxon>
        <taxon>Pseudomonadota</taxon>
        <taxon>Alphaproteobacteria</taxon>
        <taxon>Caulobacterales</taxon>
        <taxon>Caulobacteraceae</taxon>
        <taxon>Phenylobacterium</taxon>
    </lineage>
</organism>
<dbReference type="Gene3D" id="2.60.40.1120">
    <property type="entry name" value="Carboxypeptidase-like, regulatory domain"/>
    <property type="match status" value="1"/>
</dbReference>
<gene>
    <name evidence="9" type="ORF">DJ017_04930</name>
</gene>
<evidence type="ECO:0000256" key="4">
    <source>
        <dbReference type="ARBA" id="ARBA00022692"/>
    </source>
</evidence>
<dbReference type="OrthoDB" id="9768147at2"/>
<feature type="chain" id="PRO_5016379018" description="TonB-dependent transporter Oar-like beta-barrel domain-containing protein" evidence="7">
    <location>
        <begin position="24"/>
        <end position="1130"/>
    </location>
</feature>
<dbReference type="PANTHER" id="PTHR30069">
    <property type="entry name" value="TONB-DEPENDENT OUTER MEMBRANE RECEPTOR"/>
    <property type="match status" value="1"/>
</dbReference>
<keyword evidence="4" id="KW-0812">Transmembrane</keyword>
<sequence>MKRLAAGAAVSALMCAAASAAYAQETTSAVHGVVTSGGAPVEGASVQLLHTPSGTRLTTASGAGGAFDARGLRVGGPYTITVTTKGAPPRVMRNIFLEVGKTTDVDIDVTGANEVEELVVTAAGVKDTEQGPKTVLNRVQIQEVVSVNRDPRDLARRDILVAQDLNAGARIGVNSGGVSIAGSNPRYNRIAVDGVSAQDQFGLNQGGMTTARGPVTLDAVDQFAVAAVPTDVENGDFVGGALNLVLRSGTNNFHGVLFDNYLNDGLVGKQTESTKVKQSITQRNYGGFLSGPIWKDHLFFAVSYENYETTETAQFGVQGSGAPNIFLNNGTQATVDSVVNTYNTKYASKYNLGGIARTSPVLDKKYSAKLDWNINDRHRASFTYRYAESSNVLRPNIGQTTIQLDSQNYTRYDSDEAYTLELHSNWTDRFSTFFKATSREYVDMQTPPSGQNYADVRVCTAPTSDATPTSCQTGFDQVNFGPDQFRHANALGEKELRFQFTGNYSLPPHLFKFGAQARRANPADLFVPQSHGIYYFDSLADFTAGKASELQYQNAVTGNPADAGFNTTYWTYSVFAQDTLDVTDNLKVAAGVRVDTYDYPDKPIVNPNFLSKYGFSNSTTIDGQTIVMPRLSAEWKVSPDLKINAGLGLFSGGAPDVLTGTPFYNTGYTTTQVDIRRSSAGFSDAFNTPGFTQAIGSAALDNLTSDSNFGYQIPNVVRQLQQGTLIAGGTPTINPLGSVIALSPTFQLPAQWKVFLSGDWHLPGDWNLNADFVGMKVQHDFTFYDLRAQRLVINGVQQYLPDGRIRYDGLGAIAGKQSNNGAAAPGGNDIIEGSSDKGYSYTAGFTLSKSWDWGGDLAIGYAHQKMRDLTAGLFFGTTAGSLYGSVPAGMDPNRDYLGRSVYEIPNRYKLEFGYHHKFFGDSETRINLFAEQQDGRPYGFSMGDVASGRSQVFGVTRNAQALYVPNMSAPDATNPLKYGFVTFATANDAALFKSYVQKFNLPQGQLLEKYSKDNAPVARLDLSVSQELPSPIQGHKFRVQADVRNVLNLLNNKWGRVSEWVDNSGTGAIQLARAVCTDAAGNATTTTSSTLSTNPVCAGYRYSNVPTSVTKQVNSLLSLWYAQISFRYEF</sequence>
<dbReference type="SUPFAM" id="SSF49464">
    <property type="entry name" value="Carboxypeptidase regulatory domain-like"/>
    <property type="match status" value="1"/>
</dbReference>
<name>A0A328AH78_9CAUL</name>
<keyword evidence="6" id="KW-0998">Cell outer membrane</keyword>
<dbReference type="SUPFAM" id="SSF56935">
    <property type="entry name" value="Porins"/>
    <property type="match status" value="1"/>
</dbReference>
<evidence type="ECO:0000256" key="3">
    <source>
        <dbReference type="ARBA" id="ARBA00022452"/>
    </source>
</evidence>
<keyword evidence="5" id="KW-0472">Membrane</keyword>
<evidence type="ECO:0000256" key="1">
    <source>
        <dbReference type="ARBA" id="ARBA00004571"/>
    </source>
</evidence>
<evidence type="ECO:0000313" key="9">
    <source>
        <dbReference type="EMBL" id="RAK53911.1"/>
    </source>
</evidence>
<evidence type="ECO:0000256" key="6">
    <source>
        <dbReference type="ARBA" id="ARBA00023237"/>
    </source>
</evidence>
<evidence type="ECO:0000259" key="8">
    <source>
        <dbReference type="Pfam" id="PF25183"/>
    </source>
</evidence>
<proteinExistence type="predicted"/>
<keyword evidence="10" id="KW-1185">Reference proteome</keyword>
<accession>A0A328AH78</accession>
<evidence type="ECO:0000256" key="7">
    <source>
        <dbReference type="SAM" id="SignalP"/>
    </source>
</evidence>
<dbReference type="Pfam" id="PF13620">
    <property type="entry name" value="CarboxypepD_reg"/>
    <property type="match status" value="1"/>
</dbReference>
<keyword evidence="3" id="KW-1134">Transmembrane beta strand</keyword>
<dbReference type="EMBL" id="QFYQ01000001">
    <property type="protein sequence ID" value="RAK53911.1"/>
    <property type="molecule type" value="Genomic_DNA"/>
</dbReference>
<evidence type="ECO:0000256" key="2">
    <source>
        <dbReference type="ARBA" id="ARBA00022448"/>
    </source>
</evidence>
<dbReference type="InterPro" id="IPR036942">
    <property type="entry name" value="Beta-barrel_TonB_sf"/>
</dbReference>
<evidence type="ECO:0000256" key="5">
    <source>
        <dbReference type="ARBA" id="ARBA00023136"/>
    </source>
</evidence>
<dbReference type="InterPro" id="IPR057601">
    <property type="entry name" value="Oar-like_b-barrel"/>
</dbReference>
<evidence type="ECO:0000313" key="10">
    <source>
        <dbReference type="Proteomes" id="UP000249254"/>
    </source>
</evidence>
<reference evidence="10" key="1">
    <citation type="submission" date="2018-05" db="EMBL/GenBank/DDBJ databases">
        <authorList>
            <person name="Li X."/>
        </authorList>
    </citation>
    <scope>NUCLEOTIDE SEQUENCE [LARGE SCALE GENOMIC DNA]</scope>
    <source>
        <strain evidence="10">LX32</strain>
    </source>
</reference>
<dbReference type="GO" id="GO:0009279">
    <property type="term" value="C:cell outer membrane"/>
    <property type="evidence" value="ECO:0007669"/>
    <property type="project" value="UniProtKB-SubCell"/>
</dbReference>
<protein>
    <recommendedName>
        <fullName evidence="8">TonB-dependent transporter Oar-like beta-barrel domain-containing protein</fullName>
    </recommendedName>
</protein>